<dbReference type="InterPro" id="IPR002347">
    <property type="entry name" value="SDR_fam"/>
</dbReference>
<dbReference type="EMBL" id="FCNW02000004">
    <property type="protein sequence ID" value="SAL25577.1"/>
    <property type="molecule type" value="Genomic_DNA"/>
</dbReference>
<protein>
    <submittedName>
        <fullName evidence="5">Short-chain dehydrogenase/reductase SDR</fullName>
    </submittedName>
</protein>
<evidence type="ECO:0000256" key="1">
    <source>
        <dbReference type="ARBA" id="ARBA00006484"/>
    </source>
</evidence>
<evidence type="ECO:0000256" key="2">
    <source>
        <dbReference type="ARBA" id="ARBA00023002"/>
    </source>
</evidence>
<dbReference type="SUPFAM" id="SSF51735">
    <property type="entry name" value="NAD(P)-binding Rossmann-fold domains"/>
    <property type="match status" value="1"/>
</dbReference>
<keyword evidence="2" id="KW-0560">Oxidoreductase</keyword>
<evidence type="ECO:0000259" key="4">
    <source>
        <dbReference type="SMART" id="SM00822"/>
    </source>
</evidence>
<dbReference type="InterPro" id="IPR036291">
    <property type="entry name" value="NAD(P)-bd_dom_sf"/>
</dbReference>
<dbReference type="Pfam" id="PF00106">
    <property type="entry name" value="adh_short"/>
    <property type="match status" value="1"/>
</dbReference>
<evidence type="ECO:0000256" key="3">
    <source>
        <dbReference type="RuleBase" id="RU000363"/>
    </source>
</evidence>
<organism evidence="5 6">
    <name type="scientific">Caballeronia humi</name>
    <dbReference type="NCBI Taxonomy" id="326474"/>
    <lineage>
        <taxon>Bacteria</taxon>
        <taxon>Pseudomonadati</taxon>
        <taxon>Pseudomonadota</taxon>
        <taxon>Betaproteobacteria</taxon>
        <taxon>Burkholderiales</taxon>
        <taxon>Burkholderiaceae</taxon>
        <taxon>Caballeronia</taxon>
    </lineage>
</organism>
<sequence>MRQIKMDETLKLFSLNGRRALITGSGRGIGLALARGLAGAGAAVVINDRNEQKALAVAARLREEGVIADIAVFDVTKREEVAAAIDEAETRIGPIDILVNNAGIQRRAPLETFSANDWDDLLRVNLDGAFHVSQAVARHMLARGRGKIINICSVQGELARPGIAPYAATKGAIRMLTKSMCAEWAGRGIQANALAPGYFATDLNQALVDDPAFSDWLCKRTPAGRWGRVEELCGAAVFLASPASDFVNGQTLFVDGGLTSVV</sequence>
<name>A0A158G106_9BURK</name>
<evidence type="ECO:0000313" key="6">
    <source>
        <dbReference type="Proteomes" id="UP000054977"/>
    </source>
</evidence>
<dbReference type="PRINTS" id="PR00081">
    <property type="entry name" value="GDHRDH"/>
</dbReference>
<evidence type="ECO:0000313" key="5">
    <source>
        <dbReference type="EMBL" id="SAL25577.1"/>
    </source>
</evidence>
<dbReference type="STRING" id="326474.AWB65_01470"/>
<accession>A0A158G106</accession>
<dbReference type="PRINTS" id="PR00080">
    <property type="entry name" value="SDRFAMILY"/>
</dbReference>
<comment type="caution">
    <text evidence="5">The sequence shown here is derived from an EMBL/GenBank/DDBJ whole genome shotgun (WGS) entry which is preliminary data.</text>
</comment>
<dbReference type="NCBIfam" id="NF005559">
    <property type="entry name" value="PRK07231.1"/>
    <property type="match status" value="1"/>
</dbReference>
<dbReference type="FunFam" id="3.40.50.720:FF:000084">
    <property type="entry name" value="Short-chain dehydrogenase reductase"/>
    <property type="match status" value="1"/>
</dbReference>
<reference evidence="5" key="1">
    <citation type="submission" date="2016-01" db="EMBL/GenBank/DDBJ databases">
        <authorList>
            <person name="Peeters C."/>
        </authorList>
    </citation>
    <scope>NUCLEOTIDE SEQUENCE [LARGE SCALE GENOMIC DNA]</scope>
    <source>
        <strain evidence="5">LMG 22934</strain>
    </source>
</reference>
<dbReference type="PROSITE" id="PS00061">
    <property type="entry name" value="ADH_SHORT"/>
    <property type="match status" value="1"/>
</dbReference>
<proteinExistence type="inferred from homology"/>
<dbReference type="GO" id="GO:0016616">
    <property type="term" value="F:oxidoreductase activity, acting on the CH-OH group of donors, NAD or NADP as acceptor"/>
    <property type="evidence" value="ECO:0007669"/>
    <property type="project" value="TreeGrafter"/>
</dbReference>
<dbReference type="SMART" id="SM00822">
    <property type="entry name" value="PKS_KR"/>
    <property type="match status" value="1"/>
</dbReference>
<dbReference type="PANTHER" id="PTHR42760">
    <property type="entry name" value="SHORT-CHAIN DEHYDROGENASES/REDUCTASES FAMILY MEMBER"/>
    <property type="match status" value="1"/>
</dbReference>
<dbReference type="InterPro" id="IPR057326">
    <property type="entry name" value="KR_dom"/>
</dbReference>
<dbReference type="InterPro" id="IPR020904">
    <property type="entry name" value="Sc_DH/Rdtase_CS"/>
</dbReference>
<dbReference type="Proteomes" id="UP000054977">
    <property type="component" value="Unassembled WGS sequence"/>
</dbReference>
<dbReference type="PANTHER" id="PTHR42760:SF5">
    <property type="entry name" value="2-DEHYDRO-3-DEOXY-D-GLUCONATE 5-DEHYDROGENASE"/>
    <property type="match status" value="1"/>
</dbReference>
<comment type="similarity">
    <text evidence="1 3">Belongs to the short-chain dehydrogenases/reductases (SDR) family.</text>
</comment>
<gene>
    <name evidence="5" type="ORF">AWB65_01470</name>
</gene>
<feature type="domain" description="Ketoreductase" evidence="4">
    <location>
        <begin position="18"/>
        <end position="197"/>
    </location>
</feature>
<dbReference type="AlphaFoldDB" id="A0A158G106"/>
<dbReference type="Gene3D" id="3.40.50.720">
    <property type="entry name" value="NAD(P)-binding Rossmann-like Domain"/>
    <property type="match status" value="1"/>
</dbReference>
<keyword evidence="6" id="KW-1185">Reference proteome</keyword>